<organism evidence="1">
    <name type="scientific">Phage sp. ctqZP6</name>
    <dbReference type="NCBI Taxonomy" id="2828010"/>
    <lineage>
        <taxon>Viruses</taxon>
    </lineage>
</organism>
<accession>A0A8S5SI03</accession>
<reference evidence="1" key="1">
    <citation type="journal article" date="2021" name="Proc. Natl. Acad. Sci. U.S.A.">
        <title>A Catalog of Tens of Thousands of Viruses from Human Metagenomes Reveals Hidden Associations with Chronic Diseases.</title>
        <authorList>
            <person name="Tisza M.J."/>
            <person name="Buck C.B."/>
        </authorList>
    </citation>
    <scope>NUCLEOTIDE SEQUENCE</scope>
    <source>
        <strain evidence="1">CtqZP6</strain>
    </source>
</reference>
<name>A0A8S5SI03_9VIRU</name>
<evidence type="ECO:0000313" key="1">
    <source>
        <dbReference type="EMBL" id="DAF50590.1"/>
    </source>
</evidence>
<dbReference type="EMBL" id="BK032598">
    <property type="protein sequence ID" value="DAF50590.1"/>
    <property type="molecule type" value="Genomic_DNA"/>
</dbReference>
<protein>
    <submittedName>
        <fullName evidence="1">Uncharacterized protein</fullName>
    </submittedName>
</protein>
<sequence>MRGGGLTQGNAIPVVTTMMPDINNPGTAETTWFGSFNKTIAVDGKTYTIYRVELIKTSTYPYYREIAFGQAVDSIFTRVSTNSSGTSWGPWMRMTPGRKLIWSGDATSVPMYYQYLYEGLRFFEVIVKVPVWTQGNSTPSASPIYQRIFFALPDSASYTYATSFIANIPYLQSYDSSTIVEARLSWSAHGTSSDSAWNINLTDSNNRCTIVQVYGHS</sequence>
<proteinExistence type="predicted"/>